<dbReference type="Gene3D" id="3.40.30.10">
    <property type="entry name" value="Glutaredoxin"/>
    <property type="match status" value="3"/>
</dbReference>
<dbReference type="Proteomes" id="UP000230069">
    <property type="component" value="Unassembled WGS sequence"/>
</dbReference>
<comment type="catalytic activity">
    <reaction evidence="6">
        <text>[protein]-dithiol + NAD(+) = [protein]-disulfide + NADH + H(+)</text>
        <dbReference type="Rhea" id="RHEA:18749"/>
        <dbReference type="Rhea" id="RHEA-COMP:10593"/>
        <dbReference type="Rhea" id="RHEA-COMP:10594"/>
        <dbReference type="ChEBI" id="CHEBI:15378"/>
        <dbReference type="ChEBI" id="CHEBI:29950"/>
        <dbReference type="ChEBI" id="CHEBI:50058"/>
        <dbReference type="ChEBI" id="CHEBI:57540"/>
        <dbReference type="ChEBI" id="CHEBI:57945"/>
        <dbReference type="EC" id="1.8.1.8"/>
    </reaction>
</comment>
<feature type="domain" description="Thioredoxin" evidence="8">
    <location>
        <begin position="185"/>
        <end position="328"/>
    </location>
</feature>
<keyword evidence="10" id="KW-1185">Reference proteome</keyword>
<dbReference type="InterPro" id="IPR017937">
    <property type="entry name" value="Thioredoxin_CS"/>
</dbReference>
<evidence type="ECO:0000256" key="4">
    <source>
        <dbReference type="ARBA" id="ARBA00023027"/>
    </source>
</evidence>
<evidence type="ECO:0000256" key="1">
    <source>
        <dbReference type="ARBA" id="ARBA00012612"/>
    </source>
</evidence>
<dbReference type="PROSITE" id="PS00194">
    <property type="entry name" value="THIOREDOXIN_1"/>
    <property type="match status" value="1"/>
</dbReference>
<evidence type="ECO:0000256" key="3">
    <source>
        <dbReference type="ARBA" id="ARBA00023002"/>
    </source>
</evidence>
<dbReference type="PROSITE" id="PS51352">
    <property type="entry name" value="THIOREDOXIN_2"/>
    <property type="match status" value="3"/>
</dbReference>
<dbReference type="FunCoup" id="A0A2G5F1T8">
    <property type="interactions" value="740"/>
</dbReference>
<reference evidence="9 10" key="1">
    <citation type="submission" date="2017-09" db="EMBL/GenBank/DDBJ databases">
        <title>WGS assembly of Aquilegia coerulea Goldsmith.</title>
        <authorList>
            <person name="Hodges S."/>
            <person name="Kramer E."/>
            <person name="Nordborg M."/>
            <person name="Tomkins J."/>
            <person name="Borevitz J."/>
            <person name="Derieg N."/>
            <person name="Yan J."/>
            <person name="Mihaltcheva S."/>
            <person name="Hayes R.D."/>
            <person name="Rokhsar D."/>
        </authorList>
    </citation>
    <scope>NUCLEOTIDE SEQUENCE [LARGE SCALE GENOMIC DNA]</scope>
    <source>
        <strain evidence="10">cv. Goldsmith</strain>
    </source>
</reference>
<dbReference type="PANTHER" id="PTHR13871">
    <property type="entry name" value="THIOREDOXIN"/>
    <property type="match status" value="1"/>
</dbReference>
<evidence type="ECO:0000313" key="9">
    <source>
        <dbReference type="EMBL" id="PIA61944.1"/>
    </source>
</evidence>
<dbReference type="InterPro" id="IPR052259">
    <property type="entry name" value="Nucleoredoxin-like"/>
</dbReference>
<dbReference type="InterPro" id="IPR013766">
    <property type="entry name" value="Thioredoxin_domain"/>
</dbReference>
<dbReference type="InterPro" id="IPR012336">
    <property type="entry name" value="Thioredoxin-like_fold"/>
</dbReference>
<feature type="domain" description="Thioredoxin" evidence="8">
    <location>
        <begin position="331"/>
        <end position="492"/>
    </location>
</feature>
<keyword evidence="4" id="KW-0520">NAD</keyword>
<evidence type="ECO:0000256" key="7">
    <source>
        <dbReference type="ARBA" id="ARBA00047804"/>
    </source>
</evidence>
<accession>A0A2G5F1T8</accession>
<name>A0A2G5F1T8_AQUCA</name>
<sequence>MADVHQTDYDKANAGVTSSLLHNLESLLSSANRDFLVRNTGDQVKISELSGKTIALYFSASWCGPCHRFTPELTETYNQLSPKNDFEVIFVSADRNEESFNEYFSKMPWLAIPFSDSETSKHLNELFDVNGIPHLVILNGSGKVLTDAGVGIISEYAIEAYPFTPERIEELKEEEERAKKEQPLSILVSRSRNFVISNDGNQVPVSELEGNIVGLYFHASFHGPCIEFTQKLVEVYRKLNESGENFKVVMVSLDDEDTFKQSFEGMPWLALPCMDKSLTKLLSSFELSALPALVILGPDGKTLHKNAAELIEEHGSQAYPFTPEKLLELEEINKARLEAQTLESILIKGDRDFLIGKDGTRVPVSELVGKNILLYFSAHWCPPCRAFLPKLIEAYHEIKAKDDAFEVVFISSDHDKSSFQEFFSSMPWLALPFGDERKSSLSRTFKIRGIPTVIALGPSGKTVRTDARQIIMVYGANAYPFTDERLMEMAKEWPEKVKHALHEMHELVLSRRKAYNCDGCEELGTEWSFYCKECDFDLHPKCALLEGNKETKDEEKNCEGISSDQANKKEWVCDGEVCYKA</sequence>
<gene>
    <name evidence="9" type="ORF">AQUCO_00200143v1</name>
</gene>
<protein>
    <recommendedName>
        <fullName evidence="1">protein-disulfide reductase</fullName>
        <ecNumber evidence="1">1.8.1.8</ecNumber>
    </recommendedName>
</protein>
<dbReference type="CDD" id="cd03009">
    <property type="entry name" value="TryX_like_TryX_NRX"/>
    <property type="match status" value="2"/>
</dbReference>
<dbReference type="SUPFAM" id="SSF57889">
    <property type="entry name" value="Cysteine-rich domain"/>
    <property type="match status" value="1"/>
</dbReference>
<dbReference type="OrthoDB" id="409136at2759"/>
<evidence type="ECO:0000256" key="5">
    <source>
        <dbReference type="ARBA" id="ARBA00025782"/>
    </source>
</evidence>
<dbReference type="AlphaFoldDB" id="A0A2G5F1T8"/>
<dbReference type="PANTHER" id="PTHR13871:SF96">
    <property type="entry name" value="THIOREDOXIN DOMAIN-CONTAINING PROTEIN"/>
    <property type="match status" value="1"/>
</dbReference>
<evidence type="ECO:0000259" key="8">
    <source>
        <dbReference type="PROSITE" id="PS51352"/>
    </source>
</evidence>
<evidence type="ECO:0000313" key="10">
    <source>
        <dbReference type="Proteomes" id="UP000230069"/>
    </source>
</evidence>
<dbReference type="EMBL" id="KZ305019">
    <property type="protein sequence ID" value="PIA61944.1"/>
    <property type="molecule type" value="Genomic_DNA"/>
</dbReference>
<proteinExistence type="inferred from homology"/>
<evidence type="ECO:0000256" key="2">
    <source>
        <dbReference type="ARBA" id="ARBA00022737"/>
    </source>
</evidence>
<comment type="similarity">
    <text evidence="5">Belongs to the nucleoredoxin family.</text>
</comment>
<dbReference type="InterPro" id="IPR004146">
    <property type="entry name" value="DC1"/>
</dbReference>
<dbReference type="InterPro" id="IPR046349">
    <property type="entry name" value="C1-like_sf"/>
</dbReference>
<evidence type="ECO:0000256" key="6">
    <source>
        <dbReference type="ARBA" id="ARBA00047388"/>
    </source>
</evidence>
<dbReference type="EC" id="1.8.1.8" evidence="1"/>
<dbReference type="GO" id="GO:0004791">
    <property type="term" value="F:thioredoxin-disulfide reductase (NADPH) activity"/>
    <property type="evidence" value="ECO:0007669"/>
    <property type="project" value="InterPro"/>
</dbReference>
<feature type="domain" description="Thioredoxin" evidence="8">
    <location>
        <begin position="26"/>
        <end position="180"/>
    </location>
</feature>
<dbReference type="Pfam" id="PF03107">
    <property type="entry name" value="C1_2"/>
    <property type="match status" value="1"/>
</dbReference>
<dbReference type="InParanoid" id="A0A2G5F1T8"/>
<dbReference type="InterPro" id="IPR036249">
    <property type="entry name" value="Thioredoxin-like_sf"/>
</dbReference>
<keyword evidence="2" id="KW-0677">Repeat</keyword>
<dbReference type="Pfam" id="PF13905">
    <property type="entry name" value="Thioredoxin_8"/>
    <property type="match status" value="3"/>
</dbReference>
<dbReference type="SUPFAM" id="SSF52833">
    <property type="entry name" value="Thioredoxin-like"/>
    <property type="match status" value="3"/>
</dbReference>
<comment type="catalytic activity">
    <reaction evidence="7">
        <text>[protein]-dithiol + NADP(+) = [protein]-disulfide + NADPH + H(+)</text>
        <dbReference type="Rhea" id="RHEA:18753"/>
        <dbReference type="Rhea" id="RHEA-COMP:10593"/>
        <dbReference type="Rhea" id="RHEA-COMP:10594"/>
        <dbReference type="ChEBI" id="CHEBI:15378"/>
        <dbReference type="ChEBI" id="CHEBI:29950"/>
        <dbReference type="ChEBI" id="CHEBI:50058"/>
        <dbReference type="ChEBI" id="CHEBI:57783"/>
        <dbReference type="ChEBI" id="CHEBI:58349"/>
        <dbReference type="EC" id="1.8.1.8"/>
    </reaction>
</comment>
<organism evidence="9 10">
    <name type="scientific">Aquilegia coerulea</name>
    <name type="common">Rocky mountain columbine</name>
    <dbReference type="NCBI Taxonomy" id="218851"/>
    <lineage>
        <taxon>Eukaryota</taxon>
        <taxon>Viridiplantae</taxon>
        <taxon>Streptophyta</taxon>
        <taxon>Embryophyta</taxon>
        <taxon>Tracheophyta</taxon>
        <taxon>Spermatophyta</taxon>
        <taxon>Magnoliopsida</taxon>
        <taxon>Ranunculales</taxon>
        <taxon>Ranunculaceae</taxon>
        <taxon>Thalictroideae</taxon>
        <taxon>Aquilegia</taxon>
    </lineage>
</organism>
<keyword evidence="3" id="KW-0560">Oxidoreductase</keyword>
<dbReference type="InterPro" id="IPR045870">
    <property type="entry name" value="TryX_NRX_thioredoxin_dom"/>
</dbReference>